<dbReference type="InterPro" id="IPR001650">
    <property type="entry name" value="Helicase_C-like"/>
</dbReference>
<dbReference type="GO" id="GO:0005524">
    <property type="term" value="F:ATP binding"/>
    <property type="evidence" value="ECO:0007669"/>
    <property type="project" value="UniProtKB-KW"/>
</dbReference>
<dbReference type="Pfam" id="PF00271">
    <property type="entry name" value="Helicase_C"/>
    <property type="match status" value="1"/>
</dbReference>
<keyword evidence="6" id="KW-1185">Reference proteome</keyword>
<dbReference type="EMBL" id="KN823189">
    <property type="protein sequence ID" value="KIO20070.1"/>
    <property type="molecule type" value="Genomic_DNA"/>
</dbReference>
<dbReference type="GO" id="GO:0005634">
    <property type="term" value="C:nucleus"/>
    <property type="evidence" value="ECO:0007669"/>
    <property type="project" value="TreeGrafter"/>
</dbReference>
<evidence type="ECO:0000313" key="5">
    <source>
        <dbReference type="EMBL" id="KIO20070.1"/>
    </source>
</evidence>
<gene>
    <name evidence="5" type="ORF">M407DRAFT_30267</name>
</gene>
<keyword evidence="3" id="KW-0067">ATP-binding</keyword>
<reference evidence="6" key="2">
    <citation type="submission" date="2015-01" db="EMBL/GenBank/DDBJ databases">
        <title>Evolutionary Origins and Diversification of the Mycorrhizal Mutualists.</title>
        <authorList>
            <consortium name="DOE Joint Genome Institute"/>
            <consortium name="Mycorrhizal Genomics Consortium"/>
            <person name="Kohler A."/>
            <person name="Kuo A."/>
            <person name="Nagy L.G."/>
            <person name="Floudas D."/>
            <person name="Copeland A."/>
            <person name="Barry K.W."/>
            <person name="Cichocki N."/>
            <person name="Veneault-Fourrey C."/>
            <person name="LaButti K."/>
            <person name="Lindquist E.A."/>
            <person name="Lipzen A."/>
            <person name="Lundell T."/>
            <person name="Morin E."/>
            <person name="Murat C."/>
            <person name="Riley R."/>
            <person name="Ohm R."/>
            <person name="Sun H."/>
            <person name="Tunlid A."/>
            <person name="Henrissat B."/>
            <person name="Grigoriev I.V."/>
            <person name="Hibbett D.S."/>
            <person name="Martin F."/>
        </authorList>
    </citation>
    <scope>NUCLEOTIDE SEQUENCE [LARGE SCALE GENOMIC DNA]</scope>
    <source>
        <strain evidence="6">MUT 4182</strain>
    </source>
</reference>
<evidence type="ECO:0000256" key="2">
    <source>
        <dbReference type="ARBA" id="ARBA00022801"/>
    </source>
</evidence>
<dbReference type="PANTHER" id="PTHR45626">
    <property type="entry name" value="TRANSCRIPTION TERMINATION FACTOR 2-RELATED"/>
    <property type="match status" value="1"/>
</dbReference>
<dbReference type="GO" id="GO:0016787">
    <property type="term" value="F:hydrolase activity"/>
    <property type="evidence" value="ECO:0007669"/>
    <property type="project" value="UniProtKB-KW"/>
</dbReference>
<dbReference type="PANTHER" id="PTHR45626:SF14">
    <property type="entry name" value="ATP-DEPENDENT DNA HELICASE (EUROFUNG)"/>
    <property type="match status" value="1"/>
</dbReference>
<name>A0A0C3PY14_9AGAM</name>
<organism evidence="5 6">
    <name type="scientific">Tulasnella calospora MUT 4182</name>
    <dbReference type="NCBI Taxonomy" id="1051891"/>
    <lineage>
        <taxon>Eukaryota</taxon>
        <taxon>Fungi</taxon>
        <taxon>Dikarya</taxon>
        <taxon>Basidiomycota</taxon>
        <taxon>Agaricomycotina</taxon>
        <taxon>Agaricomycetes</taxon>
        <taxon>Cantharellales</taxon>
        <taxon>Tulasnellaceae</taxon>
        <taxon>Tulasnella</taxon>
    </lineage>
</organism>
<dbReference type="HOGENOM" id="CLU_1062427_0_0_1"/>
<dbReference type="GO" id="GO:0008094">
    <property type="term" value="F:ATP-dependent activity, acting on DNA"/>
    <property type="evidence" value="ECO:0007669"/>
    <property type="project" value="TreeGrafter"/>
</dbReference>
<dbReference type="InterPro" id="IPR027417">
    <property type="entry name" value="P-loop_NTPase"/>
</dbReference>
<keyword evidence="1" id="KW-0547">Nucleotide-binding</keyword>
<evidence type="ECO:0000259" key="4">
    <source>
        <dbReference type="Pfam" id="PF00271"/>
    </source>
</evidence>
<accession>A0A0C3PY14</accession>
<sequence length="262" mass="30110">MPPVEERQEFLKQFILADVNEEAVPATPTSELENRFLLFQKVNFDRGQREFYRALEERLDERAVTSTSFSGVQITVVVSRYAISARRDMTLEATPNPALEMLSILRRTADVSGGRGKTAIVCQFDAFADIIAEQLTRDGIGFARFHDSNVDEKDAAMRRIRFQPHTTVALATVNPANIHGLNLSRITTVILMDLWWNPRLDAHAFRDDHDIRVNIYKLYFENTVESRILELLNQPQLVNDYIFHRMGIHSTPYNLDFILQPS</sequence>
<evidence type="ECO:0000256" key="3">
    <source>
        <dbReference type="ARBA" id="ARBA00022840"/>
    </source>
</evidence>
<dbReference type="SUPFAM" id="SSF52540">
    <property type="entry name" value="P-loop containing nucleoside triphosphate hydrolases"/>
    <property type="match status" value="1"/>
</dbReference>
<dbReference type="AlphaFoldDB" id="A0A0C3PY14"/>
<keyword evidence="2" id="KW-0378">Hydrolase</keyword>
<dbReference type="InterPro" id="IPR050628">
    <property type="entry name" value="SNF2_RAD54_helicase_TF"/>
</dbReference>
<protein>
    <recommendedName>
        <fullName evidence="4">Helicase C-terminal domain-containing protein</fullName>
    </recommendedName>
</protein>
<dbReference type="STRING" id="1051891.A0A0C3PY14"/>
<dbReference type="GO" id="GO:0006281">
    <property type="term" value="P:DNA repair"/>
    <property type="evidence" value="ECO:0007669"/>
    <property type="project" value="TreeGrafter"/>
</dbReference>
<evidence type="ECO:0000313" key="6">
    <source>
        <dbReference type="Proteomes" id="UP000054248"/>
    </source>
</evidence>
<dbReference type="OrthoDB" id="3242621at2759"/>
<evidence type="ECO:0000256" key="1">
    <source>
        <dbReference type="ARBA" id="ARBA00022741"/>
    </source>
</evidence>
<feature type="domain" description="Helicase C-terminal" evidence="4">
    <location>
        <begin position="114"/>
        <end position="204"/>
    </location>
</feature>
<proteinExistence type="predicted"/>
<reference evidence="5 6" key="1">
    <citation type="submission" date="2014-04" db="EMBL/GenBank/DDBJ databases">
        <authorList>
            <consortium name="DOE Joint Genome Institute"/>
            <person name="Kuo A."/>
            <person name="Girlanda M."/>
            <person name="Perotto S."/>
            <person name="Kohler A."/>
            <person name="Nagy L.G."/>
            <person name="Floudas D."/>
            <person name="Copeland A."/>
            <person name="Barry K.W."/>
            <person name="Cichocki N."/>
            <person name="Veneault-Fourrey C."/>
            <person name="LaButti K."/>
            <person name="Lindquist E.A."/>
            <person name="Lipzen A."/>
            <person name="Lundell T."/>
            <person name="Morin E."/>
            <person name="Murat C."/>
            <person name="Sun H."/>
            <person name="Tunlid A."/>
            <person name="Henrissat B."/>
            <person name="Grigoriev I.V."/>
            <person name="Hibbett D.S."/>
            <person name="Martin F."/>
            <person name="Nordberg H.P."/>
            <person name="Cantor M.N."/>
            <person name="Hua S.X."/>
        </authorList>
    </citation>
    <scope>NUCLEOTIDE SEQUENCE [LARGE SCALE GENOMIC DNA]</scope>
    <source>
        <strain evidence="5 6">MUT 4182</strain>
    </source>
</reference>
<dbReference type="Gene3D" id="3.40.50.300">
    <property type="entry name" value="P-loop containing nucleotide triphosphate hydrolases"/>
    <property type="match status" value="1"/>
</dbReference>
<dbReference type="Proteomes" id="UP000054248">
    <property type="component" value="Unassembled WGS sequence"/>
</dbReference>